<dbReference type="GO" id="GO:0006487">
    <property type="term" value="P:protein N-linked glycosylation"/>
    <property type="evidence" value="ECO:0007669"/>
    <property type="project" value="TreeGrafter"/>
</dbReference>
<accession>A0A1F5NKW7</accession>
<feature type="domain" description="Glycosyltransferase 2-like" evidence="1">
    <location>
        <begin position="16"/>
        <end position="185"/>
    </location>
</feature>
<dbReference type="Gene3D" id="3.90.550.10">
    <property type="entry name" value="Spore Coat Polysaccharide Biosynthesis Protein SpsA, Chain A"/>
    <property type="match status" value="1"/>
</dbReference>
<proteinExistence type="predicted"/>
<comment type="caution">
    <text evidence="2">The sequence shown here is derived from an EMBL/GenBank/DDBJ whole genome shotgun (WGS) entry which is preliminary data.</text>
</comment>
<dbReference type="PANTHER" id="PTHR10859:SF91">
    <property type="entry name" value="DOLICHYL-PHOSPHATE BETA-GLUCOSYLTRANSFERASE"/>
    <property type="match status" value="1"/>
</dbReference>
<dbReference type="InterPro" id="IPR029044">
    <property type="entry name" value="Nucleotide-diphossugar_trans"/>
</dbReference>
<sequence>MKKSFFDGIVKVMELTVLIPAYNEAGRLPATLKKVFGQLQGNFSMGSYEVLVANDGSRDNTAAIVSELVSVYPGLRLLDYKINRGRGEVCKAAVGEAQGKYILISDADGSTDVKFIRSFFDFLERHLEVDILTGSRDIVDAKILTPQPVLRVFFNKVFLLMAKALFGWPMHDRVNGFKMFRRDAALDIYPHQTEKSFFAEAELIFIADQRGWEVKELPIEWTDDRDSRVKPFREAWRSFWGMFRIVWRGKTGFYNK</sequence>
<protein>
    <recommendedName>
        <fullName evidence="1">Glycosyltransferase 2-like domain-containing protein</fullName>
    </recommendedName>
</protein>
<organism evidence="2 3">
    <name type="scientific">Candidatus Doudnabacteria bacterium RIFCSPHIGHO2_01_FULL_46_14</name>
    <dbReference type="NCBI Taxonomy" id="1817824"/>
    <lineage>
        <taxon>Bacteria</taxon>
        <taxon>Candidatus Doudnaibacteriota</taxon>
    </lineage>
</organism>
<name>A0A1F5NKW7_9BACT</name>
<dbReference type="SUPFAM" id="SSF53448">
    <property type="entry name" value="Nucleotide-diphospho-sugar transferases"/>
    <property type="match status" value="1"/>
</dbReference>
<dbReference type="InterPro" id="IPR001173">
    <property type="entry name" value="Glyco_trans_2-like"/>
</dbReference>
<dbReference type="STRING" id="1817824.A2751_03245"/>
<dbReference type="PANTHER" id="PTHR10859">
    <property type="entry name" value="GLYCOSYL TRANSFERASE"/>
    <property type="match status" value="1"/>
</dbReference>
<evidence type="ECO:0000313" key="3">
    <source>
        <dbReference type="Proteomes" id="UP000176864"/>
    </source>
</evidence>
<dbReference type="Proteomes" id="UP000176864">
    <property type="component" value="Unassembled WGS sequence"/>
</dbReference>
<dbReference type="EMBL" id="MFEK01000014">
    <property type="protein sequence ID" value="OGE78152.1"/>
    <property type="molecule type" value="Genomic_DNA"/>
</dbReference>
<dbReference type="AlphaFoldDB" id="A0A1F5NKW7"/>
<evidence type="ECO:0000259" key="1">
    <source>
        <dbReference type="Pfam" id="PF00535"/>
    </source>
</evidence>
<evidence type="ECO:0000313" key="2">
    <source>
        <dbReference type="EMBL" id="OGE78152.1"/>
    </source>
</evidence>
<gene>
    <name evidence="2" type="ORF">A2751_03245</name>
</gene>
<dbReference type="Pfam" id="PF00535">
    <property type="entry name" value="Glycos_transf_2"/>
    <property type="match status" value="1"/>
</dbReference>
<reference evidence="2 3" key="1">
    <citation type="journal article" date="2016" name="Nat. Commun.">
        <title>Thousands of microbial genomes shed light on interconnected biogeochemical processes in an aquifer system.</title>
        <authorList>
            <person name="Anantharaman K."/>
            <person name="Brown C.T."/>
            <person name="Hug L.A."/>
            <person name="Sharon I."/>
            <person name="Castelle C.J."/>
            <person name="Probst A.J."/>
            <person name="Thomas B.C."/>
            <person name="Singh A."/>
            <person name="Wilkins M.J."/>
            <person name="Karaoz U."/>
            <person name="Brodie E.L."/>
            <person name="Williams K.H."/>
            <person name="Hubbard S.S."/>
            <person name="Banfield J.F."/>
        </authorList>
    </citation>
    <scope>NUCLEOTIDE SEQUENCE [LARGE SCALE GENOMIC DNA]</scope>
</reference>